<dbReference type="PANTHER" id="PTHR31973">
    <property type="entry name" value="POLYPROTEIN, PUTATIVE-RELATED"/>
    <property type="match status" value="1"/>
</dbReference>
<protein>
    <recommendedName>
        <fullName evidence="1">MULE transposase domain-containing protein</fullName>
    </recommendedName>
</protein>
<dbReference type="EMBL" id="SDMP01000009">
    <property type="protein sequence ID" value="RYR38399.1"/>
    <property type="molecule type" value="Genomic_DNA"/>
</dbReference>
<dbReference type="PANTHER" id="PTHR31973:SF195">
    <property type="entry name" value="MUDR FAMILY TRANSPOSASE"/>
    <property type="match status" value="1"/>
</dbReference>
<keyword evidence="3" id="KW-1185">Reference proteome</keyword>
<evidence type="ECO:0000259" key="1">
    <source>
        <dbReference type="Pfam" id="PF10551"/>
    </source>
</evidence>
<comment type="caution">
    <text evidence="2">The sequence shown here is derived from an EMBL/GenBank/DDBJ whole genome shotgun (WGS) entry which is preliminary data.</text>
</comment>
<sequence>MAPDVSDVANALANEVPFEEPSFMQVLDLEAMYVPKFPNYISAEILFVADGEFAVGMEFSSREAVIKAIKEYTIRRSVDYRVYESEPLTFYAKCIQYGSRATVSQDHSKLDSTTIAKAIKPLVEADPALKVKSVIAEVQSKLNYTVSYQKAWLAKQKAVEKIFGGWEASYEALPKWFEAMCYKEPSAVVHFKTMPAYQGNDLVTDIQPVVHVDGTHLYGKYKGCLLVAVSQDGNNNIVPIAFAIVEGETSDAWHFFLSKLCQHVVTRDGVGLISDRHESINAAVERSNGAWSPPRAFHMFCIRHIETVREFEVRYQRLREQCEAYTIWLNRIPRKQYALAFDGGYRWGHMTTNLVECINSVLKGVRNLPVTALVKATFYRLNELFTRKRVEATVRINAGHVFFDVVTSKLHTNKLASGNIQVSCFDRQNEVFEVREMPSGLEFAVDLRGLRCDYGEFQVDRIPCRHVFACCANQRLDWQVYVHDVYKMDRVWRVYQAWFRPLGNPTTWPAYNGPQFMPNPFLRRMTKGHPRMTRYLNEMDTRMLRRPRRCSLCGAEGHNRSRCCQSGGVNADRDAQ</sequence>
<dbReference type="InterPro" id="IPR018289">
    <property type="entry name" value="MULE_transposase_dom"/>
</dbReference>
<dbReference type="AlphaFoldDB" id="A0A445BI95"/>
<accession>A0A445BI95</accession>
<dbReference type="Proteomes" id="UP000289738">
    <property type="component" value="Chromosome A09"/>
</dbReference>
<proteinExistence type="predicted"/>
<name>A0A445BI95_ARAHY</name>
<dbReference type="STRING" id="3818.A0A445BI95"/>
<dbReference type="Pfam" id="PF10551">
    <property type="entry name" value="MULE"/>
    <property type="match status" value="1"/>
</dbReference>
<organism evidence="2 3">
    <name type="scientific">Arachis hypogaea</name>
    <name type="common">Peanut</name>
    <dbReference type="NCBI Taxonomy" id="3818"/>
    <lineage>
        <taxon>Eukaryota</taxon>
        <taxon>Viridiplantae</taxon>
        <taxon>Streptophyta</taxon>
        <taxon>Embryophyta</taxon>
        <taxon>Tracheophyta</taxon>
        <taxon>Spermatophyta</taxon>
        <taxon>Magnoliopsida</taxon>
        <taxon>eudicotyledons</taxon>
        <taxon>Gunneridae</taxon>
        <taxon>Pentapetalae</taxon>
        <taxon>rosids</taxon>
        <taxon>fabids</taxon>
        <taxon>Fabales</taxon>
        <taxon>Fabaceae</taxon>
        <taxon>Papilionoideae</taxon>
        <taxon>50 kb inversion clade</taxon>
        <taxon>dalbergioids sensu lato</taxon>
        <taxon>Dalbergieae</taxon>
        <taxon>Pterocarpus clade</taxon>
        <taxon>Arachis</taxon>
    </lineage>
</organism>
<gene>
    <name evidence="2" type="ORF">Ahy_A09g043442</name>
</gene>
<evidence type="ECO:0000313" key="2">
    <source>
        <dbReference type="EMBL" id="RYR38399.1"/>
    </source>
</evidence>
<feature type="domain" description="MULE transposase" evidence="1">
    <location>
        <begin position="209"/>
        <end position="305"/>
    </location>
</feature>
<evidence type="ECO:0000313" key="3">
    <source>
        <dbReference type="Proteomes" id="UP000289738"/>
    </source>
</evidence>
<reference evidence="2 3" key="1">
    <citation type="submission" date="2019-01" db="EMBL/GenBank/DDBJ databases">
        <title>Sequencing of cultivated peanut Arachis hypogaea provides insights into genome evolution and oil improvement.</title>
        <authorList>
            <person name="Chen X."/>
        </authorList>
    </citation>
    <scope>NUCLEOTIDE SEQUENCE [LARGE SCALE GENOMIC DNA]</scope>
    <source>
        <strain evidence="3">cv. Fuhuasheng</strain>
        <tissue evidence="2">Leaves</tissue>
    </source>
</reference>